<organism evidence="6 7">
    <name type="scientific">Prototheca wickerhamii</name>
    <dbReference type="NCBI Taxonomy" id="3111"/>
    <lineage>
        <taxon>Eukaryota</taxon>
        <taxon>Viridiplantae</taxon>
        <taxon>Chlorophyta</taxon>
        <taxon>core chlorophytes</taxon>
        <taxon>Trebouxiophyceae</taxon>
        <taxon>Chlorellales</taxon>
        <taxon>Chlorellaceae</taxon>
        <taxon>Prototheca</taxon>
    </lineage>
</organism>
<gene>
    <name evidence="6" type="ORF">QBZ16_003114</name>
</gene>
<evidence type="ECO:0000313" key="6">
    <source>
        <dbReference type="EMBL" id="KAK2079422.1"/>
    </source>
</evidence>
<dbReference type="InterPro" id="IPR043141">
    <property type="entry name" value="Ribosomal_uL10-like_sf"/>
</dbReference>
<evidence type="ECO:0000256" key="3">
    <source>
        <dbReference type="ARBA" id="ARBA00022980"/>
    </source>
</evidence>
<dbReference type="AlphaFoldDB" id="A0AAD9INR0"/>
<dbReference type="GO" id="GO:0000027">
    <property type="term" value="P:ribosomal large subunit assembly"/>
    <property type="evidence" value="ECO:0007669"/>
    <property type="project" value="TreeGrafter"/>
</dbReference>
<dbReference type="CDD" id="cd05795">
    <property type="entry name" value="Ribosomal_P0_L10e"/>
    <property type="match status" value="1"/>
</dbReference>
<dbReference type="GO" id="GO:0003735">
    <property type="term" value="F:structural constituent of ribosome"/>
    <property type="evidence" value="ECO:0007669"/>
    <property type="project" value="TreeGrafter"/>
</dbReference>
<dbReference type="FunFam" id="3.90.105.20:FF:000001">
    <property type="entry name" value="60S acidic ribosomal protein P0"/>
    <property type="match status" value="1"/>
</dbReference>
<feature type="domain" description="Large ribosomal subunit protein uL10-like insertion" evidence="5">
    <location>
        <begin position="113"/>
        <end position="182"/>
    </location>
</feature>
<dbReference type="InterPro" id="IPR050323">
    <property type="entry name" value="Ribosomal_protein_uL10"/>
</dbReference>
<dbReference type="GO" id="GO:0022625">
    <property type="term" value="C:cytosolic large ribosomal subunit"/>
    <property type="evidence" value="ECO:0007669"/>
    <property type="project" value="TreeGrafter"/>
</dbReference>
<dbReference type="Pfam" id="PF00466">
    <property type="entry name" value="Ribosomal_L10"/>
    <property type="match status" value="1"/>
</dbReference>
<keyword evidence="7" id="KW-1185">Reference proteome</keyword>
<dbReference type="InterPro" id="IPR043164">
    <property type="entry name" value="Ribosomal_uL10-like_insert_sf"/>
</dbReference>
<dbReference type="InterPro" id="IPR001790">
    <property type="entry name" value="Ribosomal_uL10"/>
</dbReference>
<dbReference type="SUPFAM" id="SSF160369">
    <property type="entry name" value="Ribosomal protein L10-like"/>
    <property type="match status" value="1"/>
</dbReference>
<dbReference type="Pfam" id="PF00428">
    <property type="entry name" value="Ribosomal_60s"/>
    <property type="match status" value="1"/>
</dbReference>
<protein>
    <recommendedName>
        <fullName evidence="5">Large ribosomal subunit protein uL10-like insertion domain-containing protein</fullName>
    </recommendedName>
</protein>
<keyword evidence="3" id="KW-0689">Ribosomal protein</keyword>
<comment type="similarity">
    <text evidence="2">Belongs to the universal ribosomal protein uL10 family.</text>
</comment>
<evidence type="ECO:0000256" key="1">
    <source>
        <dbReference type="ARBA" id="ARBA00002200"/>
    </source>
</evidence>
<dbReference type="Gene3D" id="3.90.105.20">
    <property type="match status" value="1"/>
</dbReference>
<accession>A0AAD9INR0</accession>
<dbReference type="PANTHER" id="PTHR45699">
    <property type="entry name" value="60S ACIDIC RIBOSOMAL PROTEIN P0"/>
    <property type="match status" value="1"/>
</dbReference>
<dbReference type="Gene3D" id="3.30.70.1730">
    <property type="match status" value="1"/>
</dbReference>
<evidence type="ECO:0000256" key="4">
    <source>
        <dbReference type="ARBA" id="ARBA00023274"/>
    </source>
</evidence>
<keyword evidence="4" id="KW-0687">Ribonucleoprotein</keyword>
<dbReference type="GO" id="GO:0070180">
    <property type="term" value="F:large ribosomal subunit rRNA binding"/>
    <property type="evidence" value="ECO:0007669"/>
    <property type="project" value="TreeGrafter"/>
</dbReference>
<evidence type="ECO:0000256" key="2">
    <source>
        <dbReference type="ARBA" id="ARBA00008889"/>
    </source>
</evidence>
<comment type="function">
    <text evidence="1">Ribosomal protein P0 is the functional equivalent of E.coli protein L10.</text>
</comment>
<dbReference type="PANTHER" id="PTHR45699:SF3">
    <property type="entry name" value="LARGE RIBOSOMAL SUBUNIT PROTEIN UL10"/>
    <property type="match status" value="1"/>
</dbReference>
<dbReference type="Proteomes" id="UP001255856">
    <property type="component" value="Unassembled WGS sequence"/>
</dbReference>
<evidence type="ECO:0000259" key="5">
    <source>
        <dbReference type="Pfam" id="PF17777"/>
    </source>
</evidence>
<reference evidence="6" key="1">
    <citation type="submission" date="2021-01" db="EMBL/GenBank/DDBJ databases">
        <authorList>
            <person name="Eckstrom K.M.E."/>
        </authorList>
    </citation>
    <scope>NUCLEOTIDE SEQUENCE</scope>
    <source>
        <strain evidence="6">UVCC 0001</strain>
    </source>
</reference>
<dbReference type="InterPro" id="IPR040637">
    <property type="entry name" value="Ribosomal_uL10-like_insert"/>
</dbReference>
<proteinExistence type="inferred from homology"/>
<dbReference type="Pfam" id="PF17777">
    <property type="entry name" value="RL10P_insert"/>
    <property type="match status" value="1"/>
</dbReference>
<name>A0AAD9INR0_PROWI</name>
<sequence length="423" mass="45811">MPSATKLVKKEAYDAKLCELLESHTKAFIVHADNVGSNQMMSIRAALRDNSTILMGKNTLIRRCIRAYIERTGNEQWACVLDHLVGNVGIVFTHGDLNEIREKISEFKVGAPARVGLVAPNDVIIYSGNTGMDPSQTSFFQALNIPTKINKGTVEIVSDVHLIHTGDKVGASQATLLSKLGVKPFTYGLIVQQVYDNGSLYDPKVLDITDDDLADIVTAGIRNVAAACLELNFPTIASAPHSLINGYKNVLAIAVETDYTFPLAEKVKAYLADPSAFAAATPAAAAGGAAEAARGRRRRARGGGGRGHGLLPVRLSWLGVEAHACLCRCCCCCLEEKQEDGNVMRVLSSAVRACRVPVAHINSTQSGVLSCMLYHCPALFLVSKSAVRHSATYLRDSHTRDFHPRADRLETCNCRHSFQFVFA</sequence>
<evidence type="ECO:0000313" key="7">
    <source>
        <dbReference type="Proteomes" id="UP001255856"/>
    </source>
</evidence>
<dbReference type="EMBL" id="JASFZW010000003">
    <property type="protein sequence ID" value="KAK2079422.1"/>
    <property type="molecule type" value="Genomic_DNA"/>
</dbReference>
<comment type="caution">
    <text evidence="6">The sequence shown here is derived from an EMBL/GenBank/DDBJ whole genome shotgun (WGS) entry which is preliminary data.</text>
</comment>
<dbReference type="GO" id="GO:0002181">
    <property type="term" value="P:cytoplasmic translation"/>
    <property type="evidence" value="ECO:0007669"/>
    <property type="project" value="TreeGrafter"/>
</dbReference>